<gene>
    <name evidence="1" type="ORF">AMRN_1578</name>
    <name evidence="2" type="ORF">CPH92_06425</name>
</gene>
<dbReference type="EMBL" id="CP032101">
    <property type="protein sequence ID" value="AXX87312.1"/>
    <property type="molecule type" value="Genomic_DNA"/>
</dbReference>
<dbReference type="EMBL" id="NXAO01000025">
    <property type="protein sequence ID" value="PHO15566.1"/>
    <property type="molecule type" value="Genomic_DNA"/>
</dbReference>
<dbReference type="Proteomes" id="UP000264693">
    <property type="component" value="Chromosome"/>
</dbReference>
<evidence type="ECO:0000313" key="1">
    <source>
        <dbReference type="EMBL" id="AXX87312.1"/>
    </source>
</evidence>
<accession>A0A347TL34</accession>
<reference evidence="3" key="1">
    <citation type="submission" date="2017-09" db="EMBL/GenBank/DDBJ databases">
        <title>Arcobacter canalis sp. nov., a new species isolated from a water canal contaminated with urban sewage.</title>
        <authorList>
            <person name="Perez-Cataluna A."/>
            <person name="Salas-Masso N."/>
            <person name="Figueras M.J."/>
        </authorList>
    </citation>
    <scope>NUCLEOTIDE SEQUENCE [LARGE SCALE GENOMIC DNA]</scope>
    <source>
        <strain evidence="3">CECT 7727</strain>
    </source>
</reference>
<dbReference type="RefSeq" id="WP_099310915.1">
    <property type="nucleotide sequence ID" value="NZ_CP032101.1"/>
</dbReference>
<keyword evidence="3" id="KW-1185">Reference proteome</keyword>
<dbReference type="AlphaFoldDB" id="A0A347TL34"/>
<organism evidence="1 4">
    <name type="scientific">Malaciobacter marinus</name>
    <dbReference type="NCBI Taxonomy" id="505249"/>
    <lineage>
        <taxon>Bacteria</taxon>
        <taxon>Pseudomonadati</taxon>
        <taxon>Campylobacterota</taxon>
        <taxon>Epsilonproteobacteria</taxon>
        <taxon>Campylobacterales</taxon>
        <taxon>Arcobacteraceae</taxon>
        <taxon>Malaciobacter</taxon>
    </lineage>
</organism>
<dbReference type="KEGG" id="amar:AMRN_1578"/>
<sequence>MYFLYIENYLNQTTKEQKKDFFNFLIEKSFVPSNQKIILSDKSLILEFSKNQNFETIKEVIKSYFKQNQKIRITQISKILKNEKKLILIFANKNKKEIIL</sequence>
<evidence type="ECO:0000313" key="2">
    <source>
        <dbReference type="EMBL" id="PHO15566.1"/>
    </source>
</evidence>
<protein>
    <submittedName>
        <fullName evidence="1">Uncharacterized protein</fullName>
    </submittedName>
</protein>
<name>A0A347TL34_9BACT</name>
<reference evidence="1 4" key="3">
    <citation type="submission" date="2018-08" db="EMBL/GenBank/DDBJ databases">
        <title>Complete genome of the Arcobacter marinus type strain JCM 15502.</title>
        <authorList>
            <person name="Miller W.G."/>
            <person name="Yee E."/>
            <person name="Huynh S."/>
            <person name="Parker C.T."/>
        </authorList>
    </citation>
    <scope>NUCLEOTIDE SEQUENCE [LARGE SCALE GENOMIC DNA]</scope>
    <source>
        <strain evidence="1 4">JCM 15502</strain>
    </source>
</reference>
<proteinExistence type="predicted"/>
<evidence type="ECO:0000313" key="3">
    <source>
        <dbReference type="Proteomes" id="UP000224740"/>
    </source>
</evidence>
<evidence type="ECO:0000313" key="4">
    <source>
        <dbReference type="Proteomes" id="UP000264693"/>
    </source>
</evidence>
<reference evidence="2" key="2">
    <citation type="submission" date="2017-09" db="EMBL/GenBank/DDBJ databases">
        <authorList>
            <person name="Perez-Cataluna A."/>
            <person name="Figueras M.J."/>
            <person name="Salas-Masso N."/>
        </authorList>
    </citation>
    <scope>NUCLEOTIDE SEQUENCE</scope>
    <source>
        <strain evidence="2">CECT 7727</strain>
    </source>
</reference>
<dbReference type="Proteomes" id="UP000224740">
    <property type="component" value="Unassembled WGS sequence"/>
</dbReference>